<dbReference type="Proteomes" id="UP001215712">
    <property type="component" value="Unassembled WGS sequence"/>
</dbReference>
<keyword evidence="1" id="KW-0472">Membrane</keyword>
<organism evidence="2 3">
    <name type="scientific">Penicillium malachiteum</name>
    <dbReference type="NCBI Taxonomy" id="1324776"/>
    <lineage>
        <taxon>Eukaryota</taxon>
        <taxon>Fungi</taxon>
        <taxon>Dikarya</taxon>
        <taxon>Ascomycota</taxon>
        <taxon>Pezizomycotina</taxon>
        <taxon>Eurotiomycetes</taxon>
        <taxon>Eurotiomycetidae</taxon>
        <taxon>Eurotiales</taxon>
        <taxon>Aspergillaceae</taxon>
        <taxon>Penicillium</taxon>
    </lineage>
</organism>
<proteinExistence type="predicted"/>
<keyword evidence="3" id="KW-1185">Reference proteome</keyword>
<feature type="transmembrane region" description="Helical" evidence="1">
    <location>
        <begin position="6"/>
        <end position="28"/>
    </location>
</feature>
<accession>A0AAD6MRK4</accession>
<dbReference type="AlphaFoldDB" id="A0AAD6MRK4"/>
<sequence length="82" mass="9267">MTSSKIALAVGIGVGVPILSALGILIWLKIRQSNNKQNEIMHQMEAMKAFAQPVARSMVFQHEIHEKPQHHYELSSPPYEMK</sequence>
<reference evidence="2" key="2">
    <citation type="submission" date="2023-01" db="EMBL/GenBank/DDBJ databases">
        <authorList>
            <person name="Petersen C."/>
        </authorList>
    </citation>
    <scope>NUCLEOTIDE SEQUENCE</scope>
    <source>
        <strain evidence="2">IBT 17514</strain>
    </source>
</reference>
<reference evidence="2" key="1">
    <citation type="journal article" date="2023" name="IMA Fungus">
        <title>Comparative genomic study of the Penicillium genus elucidates a diverse pangenome and 15 lateral gene transfer events.</title>
        <authorList>
            <person name="Petersen C."/>
            <person name="Sorensen T."/>
            <person name="Nielsen M.R."/>
            <person name="Sondergaard T.E."/>
            <person name="Sorensen J.L."/>
            <person name="Fitzpatrick D.A."/>
            <person name="Frisvad J.C."/>
            <person name="Nielsen K.L."/>
        </authorList>
    </citation>
    <scope>NUCLEOTIDE SEQUENCE</scope>
    <source>
        <strain evidence="2">IBT 17514</strain>
    </source>
</reference>
<evidence type="ECO:0000313" key="3">
    <source>
        <dbReference type="Proteomes" id="UP001215712"/>
    </source>
</evidence>
<protein>
    <submittedName>
        <fullName evidence="2">Uncharacterized protein</fullName>
    </submittedName>
</protein>
<gene>
    <name evidence="2" type="ORF">N7493_010332</name>
</gene>
<evidence type="ECO:0000313" key="2">
    <source>
        <dbReference type="EMBL" id="KAJ5708998.1"/>
    </source>
</evidence>
<dbReference type="EMBL" id="JAQJAN010000019">
    <property type="protein sequence ID" value="KAJ5708998.1"/>
    <property type="molecule type" value="Genomic_DNA"/>
</dbReference>
<name>A0AAD6MRK4_9EURO</name>
<keyword evidence="1" id="KW-0812">Transmembrane</keyword>
<comment type="caution">
    <text evidence="2">The sequence shown here is derived from an EMBL/GenBank/DDBJ whole genome shotgun (WGS) entry which is preliminary data.</text>
</comment>
<evidence type="ECO:0000256" key="1">
    <source>
        <dbReference type="SAM" id="Phobius"/>
    </source>
</evidence>
<keyword evidence="1" id="KW-1133">Transmembrane helix</keyword>